<evidence type="ECO:0000256" key="3">
    <source>
        <dbReference type="SAM" id="Phobius"/>
    </source>
</evidence>
<keyword evidence="3" id="KW-0812">Transmembrane</keyword>
<dbReference type="SMART" id="SM00448">
    <property type="entry name" value="REC"/>
    <property type="match status" value="1"/>
</dbReference>
<dbReference type="CDD" id="cd00082">
    <property type="entry name" value="HisKA"/>
    <property type="match status" value="1"/>
</dbReference>
<dbReference type="PANTHER" id="PTHR43719:SF28">
    <property type="entry name" value="PEROXIDE STRESS-ACTIVATED HISTIDINE KINASE MAK1-RELATED"/>
    <property type="match status" value="1"/>
</dbReference>
<keyword evidence="1 2" id="KW-0597">Phosphoprotein</keyword>
<reference evidence="6" key="1">
    <citation type="submission" date="2021-01" db="EMBL/GenBank/DDBJ databases">
        <authorList>
            <consortium name="Genoscope - CEA"/>
            <person name="William W."/>
        </authorList>
    </citation>
    <scope>NUCLEOTIDE SEQUENCE</scope>
</reference>
<feature type="transmembrane region" description="Helical" evidence="3">
    <location>
        <begin position="12"/>
        <end position="28"/>
    </location>
</feature>
<feature type="domain" description="Response regulatory" evidence="5">
    <location>
        <begin position="724"/>
        <end position="847"/>
    </location>
</feature>
<dbReference type="PROSITE" id="PS50110">
    <property type="entry name" value="RESPONSE_REGULATORY"/>
    <property type="match status" value="1"/>
</dbReference>
<feature type="transmembrane region" description="Helical" evidence="3">
    <location>
        <begin position="71"/>
        <end position="91"/>
    </location>
</feature>
<keyword evidence="7" id="KW-1185">Reference proteome</keyword>
<evidence type="ECO:0000256" key="2">
    <source>
        <dbReference type="PROSITE-ProRule" id="PRU00169"/>
    </source>
</evidence>
<sequence>MFRDQNIIDFRYLVLLLTCTTDLLFFMIETFKQEFHTKQAIWINFSMYIILLTLYLCFYFLFKKRRRNQTFLLDLLFFCYFISKCLYQTIYIQPSDYFGIIYLLIFFHLFQGTFKQQHIKIILPFILFIHIVYQINQEKNQNQNSHSISFLFQILFLIIALLNEFQIQLSNISLQNQSINNQEQIGNQLDYLNGIINNLNIGVLVYDQSYKLIYKTQYMDKIESILESQNQTENVTYNPNRSESQNIVNLKLLTQKQTDNISFLDDIKVSGYCLNENIVKKTFSLKQIIENVQTNDIEYNYYKFKTFGSNQEKLRYYLKFSLMNQKNQTQFIFSFQLINENYGDFKKDQKFRNNLISSFSHKLKTPLHTVITYLETCINDEKLTKQFIDTYIKPCYWNSKILLYTIQDILDYVSYYSYQRQNLDVKNINIMKLIAEIKDLIITQCSQKNISFRIIYNNEDFDQIQEQKKDIICFVQSDLNKLMRILVNLLNNAYRYTPQGGFIELDIEEVRSGNSRQIQFIVSDSGVGLSQQAQEEIAKQMQIHQYQQQMRSRKQSQLLTQSVDKGKSQQNSNQKNEVLGISLKITTKLIYQLNGSCPFKIESLPGQGSKFKFSIGDLDLPSGQHPQSAIRLRNLESLRSNRILVDFLTLQQEANCEVENEKAVVGQIKKIDRVKPSMLKSINTNYFRQNARISQRNTKLIQGQTQFRQTQKRSKQNLVEESGAIVVVDDEPFNHISLEMVLKSLGYHRIIHCYNGQEIVDFVKRQKNIKIRTILMDVDMPVMDGITATSILSNLIEEEKINPFQIIACTAHEDEDTKQQCYEAGVEQIVVKPVFSSILKDALQIQH</sequence>
<dbReference type="InterPro" id="IPR001789">
    <property type="entry name" value="Sig_transdc_resp-reg_receiver"/>
</dbReference>
<dbReference type="Pfam" id="PF02518">
    <property type="entry name" value="HATPase_c"/>
    <property type="match status" value="1"/>
</dbReference>
<feature type="transmembrane region" description="Helical" evidence="3">
    <location>
        <begin position="97"/>
        <end position="114"/>
    </location>
</feature>
<evidence type="ECO:0000259" key="5">
    <source>
        <dbReference type="PROSITE" id="PS50110"/>
    </source>
</evidence>
<dbReference type="SMART" id="SM00387">
    <property type="entry name" value="HATPase_c"/>
    <property type="match status" value="1"/>
</dbReference>
<dbReference type="OrthoDB" id="21225at2759"/>
<dbReference type="InterPro" id="IPR003594">
    <property type="entry name" value="HATPase_dom"/>
</dbReference>
<organism evidence="6 7">
    <name type="scientific">Paramecium sonneborni</name>
    <dbReference type="NCBI Taxonomy" id="65129"/>
    <lineage>
        <taxon>Eukaryota</taxon>
        <taxon>Sar</taxon>
        <taxon>Alveolata</taxon>
        <taxon>Ciliophora</taxon>
        <taxon>Intramacronucleata</taxon>
        <taxon>Oligohymenophorea</taxon>
        <taxon>Peniculida</taxon>
        <taxon>Parameciidae</taxon>
        <taxon>Paramecium</taxon>
    </lineage>
</organism>
<feature type="transmembrane region" description="Helical" evidence="3">
    <location>
        <begin position="40"/>
        <end position="62"/>
    </location>
</feature>
<dbReference type="InterPro" id="IPR005467">
    <property type="entry name" value="His_kinase_dom"/>
</dbReference>
<feature type="domain" description="Histidine kinase" evidence="4">
    <location>
        <begin position="358"/>
        <end position="619"/>
    </location>
</feature>
<dbReference type="PANTHER" id="PTHR43719">
    <property type="entry name" value="TWO-COMPONENT HISTIDINE KINASE"/>
    <property type="match status" value="1"/>
</dbReference>
<comment type="caution">
    <text evidence="6">The sequence shown here is derived from an EMBL/GenBank/DDBJ whole genome shotgun (WGS) entry which is preliminary data.</text>
</comment>
<gene>
    <name evidence="6" type="ORF">PSON_ATCC_30995.1.T0100321</name>
</gene>
<dbReference type="AlphaFoldDB" id="A0A8S1KN54"/>
<evidence type="ECO:0000313" key="6">
    <source>
        <dbReference type="EMBL" id="CAD8056599.1"/>
    </source>
</evidence>
<dbReference type="EMBL" id="CAJJDN010000010">
    <property type="protein sequence ID" value="CAD8056599.1"/>
    <property type="molecule type" value="Genomic_DNA"/>
</dbReference>
<evidence type="ECO:0000256" key="1">
    <source>
        <dbReference type="ARBA" id="ARBA00022553"/>
    </source>
</evidence>
<name>A0A8S1KN54_9CILI</name>
<keyword evidence="3" id="KW-1133">Transmembrane helix</keyword>
<protein>
    <submittedName>
        <fullName evidence="6">Uncharacterized protein</fullName>
    </submittedName>
</protein>
<dbReference type="Pfam" id="PF00072">
    <property type="entry name" value="Response_reg"/>
    <property type="match status" value="1"/>
</dbReference>
<dbReference type="PROSITE" id="PS50109">
    <property type="entry name" value="HIS_KIN"/>
    <property type="match status" value="1"/>
</dbReference>
<feature type="transmembrane region" description="Helical" evidence="3">
    <location>
        <begin position="148"/>
        <end position="165"/>
    </location>
</feature>
<evidence type="ECO:0000259" key="4">
    <source>
        <dbReference type="PROSITE" id="PS50109"/>
    </source>
</evidence>
<keyword evidence="3" id="KW-0472">Membrane</keyword>
<feature type="modified residue" description="4-aspartylphosphate" evidence="2">
    <location>
        <position position="777"/>
    </location>
</feature>
<dbReference type="GO" id="GO:0000155">
    <property type="term" value="F:phosphorelay sensor kinase activity"/>
    <property type="evidence" value="ECO:0007669"/>
    <property type="project" value="InterPro"/>
</dbReference>
<evidence type="ECO:0000313" key="7">
    <source>
        <dbReference type="Proteomes" id="UP000692954"/>
    </source>
</evidence>
<accession>A0A8S1KN54</accession>
<dbReference type="InterPro" id="IPR003661">
    <property type="entry name" value="HisK_dim/P_dom"/>
</dbReference>
<proteinExistence type="predicted"/>
<dbReference type="InterPro" id="IPR050956">
    <property type="entry name" value="2C_system_His_kinase"/>
</dbReference>
<dbReference type="Proteomes" id="UP000692954">
    <property type="component" value="Unassembled WGS sequence"/>
</dbReference>
<dbReference type="CDD" id="cd17546">
    <property type="entry name" value="REC_hyHK_CKI1_RcsC-like"/>
    <property type="match status" value="1"/>
</dbReference>